<dbReference type="GO" id="GO:0005634">
    <property type="term" value="C:nucleus"/>
    <property type="evidence" value="ECO:0007669"/>
    <property type="project" value="UniProtKB-SubCell"/>
</dbReference>
<gene>
    <name evidence="13" type="primary">LOC106168947</name>
</gene>
<evidence type="ECO:0000256" key="10">
    <source>
        <dbReference type="SAM" id="MobiDB-lite"/>
    </source>
</evidence>
<dbReference type="InterPro" id="IPR057595">
    <property type="entry name" value="TopB1_SLF1_BRCT"/>
</dbReference>
<keyword evidence="6" id="KW-0234">DNA repair</keyword>
<evidence type="ECO:0000256" key="4">
    <source>
        <dbReference type="ARBA" id="ARBA00022737"/>
    </source>
</evidence>
<feature type="compositionally biased region" description="Basic and acidic residues" evidence="10">
    <location>
        <begin position="407"/>
        <end position="422"/>
    </location>
</feature>
<dbReference type="SMART" id="SM00292">
    <property type="entry name" value="BRCT"/>
    <property type="match status" value="2"/>
</dbReference>
<dbReference type="STRING" id="7574.A0A1S3J075"/>
<feature type="compositionally biased region" description="Polar residues" evidence="10">
    <location>
        <begin position="349"/>
        <end position="374"/>
    </location>
</feature>
<evidence type="ECO:0000313" key="12">
    <source>
        <dbReference type="Proteomes" id="UP000085678"/>
    </source>
</evidence>
<comment type="subcellular location">
    <subcellularLocation>
        <location evidence="2">Cytoplasm</location>
        <location evidence="2">Cytoskeleton</location>
        <location evidence="2">Microtubule organizing center</location>
        <location evidence="2">Centrosome</location>
    </subcellularLocation>
    <subcellularLocation>
        <location evidence="1">Nucleus</location>
    </subcellularLocation>
</comment>
<dbReference type="Pfam" id="PF12796">
    <property type="entry name" value="Ank_2"/>
    <property type="match status" value="2"/>
</dbReference>
<dbReference type="GeneID" id="106168947"/>
<dbReference type="InterPro" id="IPR002110">
    <property type="entry name" value="Ankyrin_rpt"/>
</dbReference>
<dbReference type="InterPro" id="IPR036420">
    <property type="entry name" value="BRCT_dom_sf"/>
</dbReference>
<evidence type="ECO:0000313" key="13">
    <source>
        <dbReference type="RefSeq" id="XP_013403658.1"/>
    </source>
</evidence>
<feature type="region of interest" description="Disordered" evidence="10">
    <location>
        <begin position="287"/>
        <end position="446"/>
    </location>
</feature>
<dbReference type="GO" id="GO:0005813">
    <property type="term" value="C:centrosome"/>
    <property type="evidence" value="ECO:0007669"/>
    <property type="project" value="UniProtKB-SubCell"/>
</dbReference>
<evidence type="ECO:0000256" key="8">
    <source>
        <dbReference type="ARBA" id="ARBA00023242"/>
    </source>
</evidence>
<feature type="compositionally biased region" description="Basic and acidic residues" evidence="10">
    <location>
        <begin position="539"/>
        <end position="551"/>
    </location>
</feature>
<dbReference type="PANTHER" id="PTHR46677:SF1">
    <property type="entry name" value="SMC5-SMC6 COMPLEX LOCALIZATION FACTOR PROTEIN 1"/>
    <property type="match status" value="1"/>
</dbReference>
<accession>A0A1S3J075</accession>
<dbReference type="KEGG" id="lak:106168947"/>
<dbReference type="OrthoDB" id="273147at2759"/>
<sequence>MELRPLKVFQVTGLSLVDRENIGQQIEDLGGTYIDSEAYIPSCTHLICGKPSRSEKYLAACATGRWVLQPRYIKDSLEMKQWLSEEEYEWSASALKASGLPYDDLLPAVQAVRRWRLNWSRSGLGAFAGWRVAVVVSNATKKQVYRRLLKIGGATVHNLSLPLSSCNKQVSSLTHIFVDRENAPGAAVEGAWCLRPEYIGEFLFKDPPPDPHNFSVEVNQRPDPTKFSVVAGPDHQPEEKTPSGTSRVDCHSFQITGTPRVQQAESANVQQLNPVSKNCDLVEKSPLKATSSHKVQSKAGIRDGPKVKQSRKTSAISFKGEESKTTPKVKQSSIMSFLVPSPKPKDQKPQCSGSNDALTGSSVEKPGNSSNCASTGKYPKLKVLNERSPSKASPVYQRSMLRGQRKPTHDLLKDLDKQDVSKSTETATDWNAGKTSGTVSPLRTRSRTADKLLPPGVSCCQPEHSDLVSSAQVRNTPESVAASDYDCSQNSDTSVGSLQPRVKLQRLEMDTDSLPFSLTTYSDHTQSSQGGSNNRKRKLGGEENMEKENITGKRKKLPGTGSMWRPRNADFLTSLKDKNGMLLTEERSHPLTRTVTGLFETGLEEGMMVMAVNSLMSLVSRQRYPQSSTLYQLMNNILMVSTDEVTMYRAYNALRRISTCHPPTTPALRTVYLHALHKDGVCNKENTAAEWEFIRGILEQLIQSPEEREEAPSLHPLHHTRCLLLLQYLVTLLEQDFQHMMLRTRNSSLNKQAPSCMLGKILWPSGPPGTLNTYCKELLAYLTSIAASKDITNKNTAVHLVQSLITMAAAYTQLLERVKTKETSNIGDRAVHFAREVALKIMTENFEDVSSYELVLNNLKPSWLCMKVCEHILDLHDESLLPLNCYQGEPLSLRKIVSRYFYVLPVLEDKSLISPHKKLKSLNSTPLKDLGDPNQGSISTQARRPPRGTVNHWSPAEKRRISQVNKRNPRGETPLHVACIKNNVAKVKELLATPGVDVNAADYAGWTPLHEACNHGHIDCVMELLKYKPQKTMYSYFDNNNCHKESGVDLRVCNVDGITPLHDAVQNNHLEVARVLLNYGGASLLSLATKDGSVALDYACTEEMKSLLKTPITGPLPGHNSARRRLYSTACAQSSQDWSQTEEASTRFLPDAEVYAEVLGVEPHRNHASREECHKLVLLLYNMLKTYISHNSLKLRRVAAQGPRDNSQIVLDNSQASQELELLEDWTENLSNNRNSHFDENGGARLRDDLDIVRDLRCHVRDFEVHVNILYGGEIPVSVRAKISAMKFLGP</sequence>
<dbReference type="PROSITE" id="PS50088">
    <property type="entry name" value="ANK_REPEAT"/>
    <property type="match status" value="3"/>
</dbReference>
<dbReference type="Gene3D" id="3.40.50.10190">
    <property type="entry name" value="BRCT domain"/>
    <property type="match status" value="2"/>
</dbReference>
<evidence type="ECO:0000259" key="11">
    <source>
        <dbReference type="PROSITE" id="PS50172"/>
    </source>
</evidence>
<dbReference type="SMART" id="SM00248">
    <property type="entry name" value="ANK"/>
    <property type="match status" value="3"/>
</dbReference>
<feature type="region of interest" description="Disordered" evidence="10">
    <location>
        <begin position="923"/>
        <end position="970"/>
    </location>
</feature>
<dbReference type="PROSITE" id="PS50172">
    <property type="entry name" value="BRCT"/>
    <property type="match status" value="1"/>
</dbReference>
<keyword evidence="4" id="KW-0677">Repeat</keyword>
<evidence type="ECO:0000256" key="5">
    <source>
        <dbReference type="ARBA" id="ARBA00022763"/>
    </source>
</evidence>
<keyword evidence="7" id="KW-0206">Cytoskeleton</keyword>
<dbReference type="SUPFAM" id="SSF52113">
    <property type="entry name" value="BRCT domain"/>
    <property type="match status" value="1"/>
</dbReference>
<feature type="region of interest" description="Disordered" evidence="10">
    <location>
        <begin position="515"/>
        <end position="565"/>
    </location>
</feature>
<evidence type="ECO:0000256" key="1">
    <source>
        <dbReference type="ARBA" id="ARBA00004123"/>
    </source>
</evidence>
<dbReference type="FunFam" id="3.40.50.10190:FF:000018">
    <property type="entry name" value="DNA topoisomerase 2-binding protein 1"/>
    <property type="match status" value="1"/>
</dbReference>
<evidence type="ECO:0000256" key="7">
    <source>
        <dbReference type="ARBA" id="ARBA00023212"/>
    </source>
</evidence>
<dbReference type="SUPFAM" id="SSF48403">
    <property type="entry name" value="Ankyrin repeat"/>
    <property type="match status" value="1"/>
</dbReference>
<dbReference type="InParanoid" id="A0A1S3J075"/>
<dbReference type="Pfam" id="PF00533">
    <property type="entry name" value="BRCT"/>
    <property type="match status" value="1"/>
</dbReference>
<dbReference type="Gene3D" id="1.25.40.20">
    <property type="entry name" value="Ankyrin repeat-containing domain"/>
    <property type="match status" value="2"/>
</dbReference>
<dbReference type="GO" id="GO:0006281">
    <property type="term" value="P:DNA repair"/>
    <property type="evidence" value="ECO:0007669"/>
    <property type="project" value="UniProtKB-KW"/>
</dbReference>
<dbReference type="CDD" id="cd17728">
    <property type="entry name" value="BRCT_TopBP1_rpt8"/>
    <property type="match status" value="1"/>
</dbReference>
<dbReference type="CDD" id="cd17738">
    <property type="entry name" value="BRCT_TopBP1_rpt7"/>
    <property type="match status" value="1"/>
</dbReference>
<feature type="compositionally biased region" description="Polar residues" evidence="10">
    <location>
        <begin position="326"/>
        <end position="335"/>
    </location>
</feature>
<dbReference type="PANTHER" id="PTHR46677">
    <property type="entry name" value="SMC5-SMC6 COMPLEX LOCALIZATION FACTOR PROTEIN 1"/>
    <property type="match status" value="1"/>
</dbReference>
<feature type="compositionally biased region" description="Polar residues" evidence="10">
    <location>
        <begin position="515"/>
        <end position="533"/>
    </location>
</feature>
<evidence type="ECO:0000256" key="9">
    <source>
        <dbReference type="PROSITE-ProRule" id="PRU00023"/>
    </source>
</evidence>
<feature type="domain" description="BRCT" evidence="11">
    <location>
        <begin position="1"/>
        <end position="90"/>
    </location>
</feature>
<dbReference type="RefSeq" id="XP_013403658.1">
    <property type="nucleotide sequence ID" value="XM_013548204.2"/>
</dbReference>
<keyword evidence="9" id="KW-0040">ANK repeat</keyword>
<feature type="repeat" description="ANK" evidence="9">
    <location>
        <begin position="1056"/>
        <end position="1080"/>
    </location>
</feature>
<keyword evidence="8" id="KW-0539">Nucleus</keyword>
<dbReference type="InterPro" id="IPR049936">
    <property type="entry name" value="TopBP1_BRCT_8"/>
</dbReference>
<name>A0A1S3J075_LINAN</name>
<dbReference type="GO" id="GO:0035861">
    <property type="term" value="C:site of double-strand break"/>
    <property type="evidence" value="ECO:0007669"/>
    <property type="project" value="TreeGrafter"/>
</dbReference>
<proteinExistence type="predicted"/>
<feature type="region of interest" description="Disordered" evidence="10">
    <location>
        <begin position="474"/>
        <end position="497"/>
    </location>
</feature>
<dbReference type="InterPro" id="IPR042479">
    <property type="entry name" value="Slf1"/>
</dbReference>
<organism evidence="12 13">
    <name type="scientific">Lingula anatina</name>
    <name type="common">Brachiopod</name>
    <name type="synonym">Lingula unguis</name>
    <dbReference type="NCBI Taxonomy" id="7574"/>
    <lineage>
        <taxon>Eukaryota</taxon>
        <taxon>Metazoa</taxon>
        <taxon>Spiralia</taxon>
        <taxon>Lophotrochozoa</taxon>
        <taxon>Brachiopoda</taxon>
        <taxon>Linguliformea</taxon>
        <taxon>Lingulata</taxon>
        <taxon>Lingulida</taxon>
        <taxon>Linguloidea</taxon>
        <taxon>Lingulidae</taxon>
        <taxon>Lingula</taxon>
    </lineage>
</organism>
<dbReference type="InterPro" id="IPR001357">
    <property type="entry name" value="BRCT_dom"/>
</dbReference>
<dbReference type="GO" id="GO:1990166">
    <property type="term" value="P:protein localization to site of double-strand break"/>
    <property type="evidence" value="ECO:0007669"/>
    <property type="project" value="TreeGrafter"/>
</dbReference>
<feature type="compositionally biased region" description="Polar residues" evidence="10">
    <location>
        <begin position="486"/>
        <end position="497"/>
    </location>
</feature>
<dbReference type="Proteomes" id="UP000085678">
    <property type="component" value="Unplaced"/>
</dbReference>
<keyword evidence="12" id="KW-1185">Reference proteome</keyword>
<evidence type="ECO:0000256" key="2">
    <source>
        <dbReference type="ARBA" id="ARBA00004300"/>
    </source>
</evidence>
<dbReference type="Pfam" id="PF23294">
    <property type="entry name" value="BRCT_TopB1_SLF1"/>
    <property type="match status" value="1"/>
</dbReference>
<protein>
    <submittedName>
        <fullName evidence="13">SMC5-SMC6 complex localization factor protein 1</fullName>
    </submittedName>
</protein>
<dbReference type="InterPro" id="IPR036770">
    <property type="entry name" value="Ankyrin_rpt-contain_sf"/>
</dbReference>
<feature type="repeat" description="ANK" evidence="9">
    <location>
        <begin position="970"/>
        <end position="1003"/>
    </location>
</feature>
<feature type="repeat" description="ANK" evidence="9">
    <location>
        <begin position="1004"/>
        <end position="1025"/>
    </location>
</feature>
<evidence type="ECO:0000256" key="6">
    <source>
        <dbReference type="ARBA" id="ARBA00023204"/>
    </source>
</evidence>
<feature type="compositionally biased region" description="Polar residues" evidence="10">
    <location>
        <begin position="423"/>
        <end position="443"/>
    </location>
</feature>
<evidence type="ECO:0000256" key="3">
    <source>
        <dbReference type="ARBA" id="ARBA00022490"/>
    </source>
</evidence>
<dbReference type="PROSITE" id="PS50297">
    <property type="entry name" value="ANK_REP_REGION"/>
    <property type="match status" value="3"/>
</dbReference>
<keyword evidence="3" id="KW-0963">Cytoplasm</keyword>
<keyword evidence="5" id="KW-0227">DNA damage</keyword>
<reference evidence="13" key="1">
    <citation type="submission" date="2025-08" db="UniProtKB">
        <authorList>
            <consortium name="RefSeq"/>
        </authorList>
    </citation>
    <scope>IDENTIFICATION</scope>
    <source>
        <tissue evidence="13">Gonads</tissue>
    </source>
</reference>
<dbReference type="GO" id="GO:2000781">
    <property type="term" value="P:positive regulation of double-strand break repair"/>
    <property type="evidence" value="ECO:0007669"/>
    <property type="project" value="InterPro"/>
</dbReference>